<proteinExistence type="inferred from homology"/>
<dbReference type="AlphaFoldDB" id="A0AAV1C059"/>
<organism evidence="4 5">
    <name type="scientific">Oldenlandia corymbosa var. corymbosa</name>
    <dbReference type="NCBI Taxonomy" id="529605"/>
    <lineage>
        <taxon>Eukaryota</taxon>
        <taxon>Viridiplantae</taxon>
        <taxon>Streptophyta</taxon>
        <taxon>Embryophyta</taxon>
        <taxon>Tracheophyta</taxon>
        <taxon>Spermatophyta</taxon>
        <taxon>Magnoliopsida</taxon>
        <taxon>eudicotyledons</taxon>
        <taxon>Gunneridae</taxon>
        <taxon>Pentapetalae</taxon>
        <taxon>asterids</taxon>
        <taxon>lamiids</taxon>
        <taxon>Gentianales</taxon>
        <taxon>Rubiaceae</taxon>
        <taxon>Rubioideae</taxon>
        <taxon>Spermacoceae</taxon>
        <taxon>Hedyotis-Oldenlandia complex</taxon>
        <taxon>Oldenlandia</taxon>
    </lineage>
</organism>
<dbReference type="NCBIfam" id="TIGR00756">
    <property type="entry name" value="PPR"/>
    <property type="match status" value="4"/>
</dbReference>
<feature type="repeat" description="PPR" evidence="3">
    <location>
        <begin position="198"/>
        <end position="232"/>
    </location>
</feature>
<evidence type="ECO:0000313" key="4">
    <source>
        <dbReference type="EMBL" id="CAI9088921.1"/>
    </source>
</evidence>
<reference evidence="4" key="1">
    <citation type="submission" date="2023-03" db="EMBL/GenBank/DDBJ databases">
        <authorList>
            <person name="Julca I."/>
        </authorList>
    </citation>
    <scope>NUCLEOTIDE SEQUENCE</scope>
</reference>
<keyword evidence="2" id="KW-0677">Repeat</keyword>
<name>A0AAV1C059_OLDCO</name>
<feature type="repeat" description="PPR" evidence="3">
    <location>
        <begin position="268"/>
        <end position="302"/>
    </location>
</feature>
<feature type="repeat" description="PPR" evidence="3">
    <location>
        <begin position="303"/>
        <end position="337"/>
    </location>
</feature>
<accession>A0AAV1C059</accession>
<gene>
    <name evidence="4" type="ORF">OLC1_LOCUS1377</name>
</gene>
<comment type="similarity">
    <text evidence="1">Belongs to the PPR family. P subfamily.</text>
</comment>
<dbReference type="InterPro" id="IPR002885">
    <property type="entry name" value="PPR_rpt"/>
</dbReference>
<dbReference type="InterPro" id="IPR011990">
    <property type="entry name" value="TPR-like_helical_dom_sf"/>
</dbReference>
<dbReference type="EMBL" id="OX459118">
    <property type="protein sequence ID" value="CAI9088921.1"/>
    <property type="molecule type" value="Genomic_DNA"/>
</dbReference>
<feature type="repeat" description="PPR" evidence="3">
    <location>
        <begin position="338"/>
        <end position="372"/>
    </location>
</feature>
<feature type="repeat" description="PPR" evidence="3">
    <location>
        <begin position="233"/>
        <end position="267"/>
    </location>
</feature>
<evidence type="ECO:0000313" key="5">
    <source>
        <dbReference type="Proteomes" id="UP001161247"/>
    </source>
</evidence>
<protein>
    <submittedName>
        <fullName evidence="4">OLC1v1023381C1</fullName>
    </submittedName>
</protein>
<dbReference type="Pfam" id="PF12854">
    <property type="entry name" value="PPR_1"/>
    <property type="match status" value="1"/>
</dbReference>
<sequence length="403" mass="46210">MIIRTFLLPQNTKFDRPIFQLCLLCQSVSHRSNFSSSSFSPYRESGIPNLANYRDWLSPNEVVKIFESLKDPNFALPVFDQISQRKDYNPNEAVYTIVIKKLALAKNFDAIEALMERIKLERKCRLSEEFFLTVMKVYGNVGGRIDSAIKTLFDMPDFKCWPSVKSFNFVLNLLVNTKQFEVVHEVYMGASKLGVEADACSLNIIIKGLCQCGKLDAAFSVLDEFSKQNLRPGVRTYSTLMHGLCEHARVDDALALLDRMERGGVDPDAVTFNILISGLRKKRRVDEGIKLFDSMMLKGCDPNPGTYQEVLYCFLDDKKFAEAKEFMHRMMSKNIPPSFESYKLLIQGFCRENLVGEVDWALKQMVRHGFVPKMGMWKSILRCLFSGKDNCHPFSYEEIMRSC</sequence>
<dbReference type="PANTHER" id="PTHR47939:SF14">
    <property type="entry name" value="PENTATRICOPEPTIDE REPEAT-CONTAINING PROTEIN MITOCHONDRIAL"/>
    <property type="match status" value="1"/>
</dbReference>
<keyword evidence="5" id="KW-1185">Reference proteome</keyword>
<evidence type="ECO:0000256" key="1">
    <source>
        <dbReference type="ARBA" id="ARBA00007626"/>
    </source>
</evidence>
<dbReference type="Gene3D" id="1.25.40.10">
    <property type="entry name" value="Tetratricopeptide repeat domain"/>
    <property type="match status" value="3"/>
</dbReference>
<dbReference type="PROSITE" id="PS51375">
    <property type="entry name" value="PPR"/>
    <property type="match status" value="5"/>
</dbReference>
<dbReference type="InterPro" id="IPR050667">
    <property type="entry name" value="PPR-containing_protein"/>
</dbReference>
<evidence type="ECO:0000256" key="2">
    <source>
        <dbReference type="ARBA" id="ARBA00022737"/>
    </source>
</evidence>
<dbReference type="Proteomes" id="UP001161247">
    <property type="component" value="Chromosome 1"/>
</dbReference>
<dbReference type="PANTHER" id="PTHR47939">
    <property type="entry name" value="MEMBRANE-ASSOCIATED SALT-INDUCIBLE PROTEIN-LIKE"/>
    <property type="match status" value="1"/>
</dbReference>
<dbReference type="Pfam" id="PF13041">
    <property type="entry name" value="PPR_2"/>
    <property type="match status" value="1"/>
</dbReference>
<evidence type="ECO:0000256" key="3">
    <source>
        <dbReference type="PROSITE-ProRule" id="PRU00708"/>
    </source>
</evidence>
<dbReference type="Pfam" id="PF01535">
    <property type="entry name" value="PPR"/>
    <property type="match status" value="1"/>
</dbReference>